<reference evidence="2" key="3">
    <citation type="journal article" date="2017" name="Nature">
        <title>Genome sequence of the progenitor of the wheat D genome Aegilops tauschii.</title>
        <authorList>
            <person name="Luo M.C."/>
            <person name="Gu Y.Q."/>
            <person name="Puiu D."/>
            <person name="Wang H."/>
            <person name="Twardziok S.O."/>
            <person name="Deal K.R."/>
            <person name="Huo N."/>
            <person name="Zhu T."/>
            <person name="Wang L."/>
            <person name="Wang Y."/>
            <person name="McGuire P.E."/>
            <person name="Liu S."/>
            <person name="Long H."/>
            <person name="Ramasamy R.K."/>
            <person name="Rodriguez J.C."/>
            <person name="Van S.L."/>
            <person name="Yuan L."/>
            <person name="Wang Z."/>
            <person name="Xia Z."/>
            <person name="Xiao L."/>
            <person name="Anderson O.D."/>
            <person name="Ouyang S."/>
            <person name="Liang Y."/>
            <person name="Zimin A.V."/>
            <person name="Pertea G."/>
            <person name="Qi P."/>
            <person name="Bennetzen J.L."/>
            <person name="Dai X."/>
            <person name="Dawson M.W."/>
            <person name="Muller H.G."/>
            <person name="Kugler K."/>
            <person name="Rivarola-Duarte L."/>
            <person name="Spannagl M."/>
            <person name="Mayer K.F.X."/>
            <person name="Lu F.H."/>
            <person name="Bevan M.W."/>
            <person name="Leroy P."/>
            <person name="Li P."/>
            <person name="You F.M."/>
            <person name="Sun Q."/>
            <person name="Liu Z."/>
            <person name="Lyons E."/>
            <person name="Wicker T."/>
            <person name="Salzberg S.L."/>
            <person name="Devos K.M."/>
            <person name="Dvorak J."/>
        </authorList>
    </citation>
    <scope>NUCLEOTIDE SEQUENCE [LARGE SCALE GENOMIC DNA]</scope>
    <source>
        <strain evidence="2">cv. AL8/78</strain>
    </source>
</reference>
<dbReference type="Gene3D" id="3.30.420.10">
    <property type="entry name" value="Ribonuclease H-like superfamily/Ribonuclease H"/>
    <property type="match status" value="1"/>
</dbReference>
<proteinExistence type="predicted"/>
<sequence>PRAITKERIRFRLERCFLRWYLKKTISSRTVFPESANCFPRAITQTLVFARAPGSPDLEFARRSGARILTKMSPIMAARGQGLGQGQGHQVQQDFDFFLVVDFEATCEKDARIYPQEISSSSRPCSSTAPPASSHPRSAGGRRRRRGSRRGALATR</sequence>
<dbReference type="InterPro" id="IPR036397">
    <property type="entry name" value="RNaseH_sf"/>
</dbReference>
<dbReference type="EnsemblPlants" id="AET3Gv20627700.1">
    <property type="protein sequence ID" value="AET3Gv20627700.1"/>
    <property type="gene ID" value="AET3Gv20627700"/>
</dbReference>
<organism evidence="2 3">
    <name type="scientific">Aegilops tauschii subsp. strangulata</name>
    <name type="common">Goatgrass</name>
    <dbReference type="NCBI Taxonomy" id="200361"/>
    <lineage>
        <taxon>Eukaryota</taxon>
        <taxon>Viridiplantae</taxon>
        <taxon>Streptophyta</taxon>
        <taxon>Embryophyta</taxon>
        <taxon>Tracheophyta</taxon>
        <taxon>Spermatophyta</taxon>
        <taxon>Magnoliopsida</taxon>
        <taxon>Liliopsida</taxon>
        <taxon>Poales</taxon>
        <taxon>Poaceae</taxon>
        <taxon>BOP clade</taxon>
        <taxon>Pooideae</taxon>
        <taxon>Triticodae</taxon>
        <taxon>Triticeae</taxon>
        <taxon>Triticinae</taxon>
        <taxon>Aegilops</taxon>
    </lineage>
</organism>
<reference evidence="3" key="1">
    <citation type="journal article" date="2014" name="Science">
        <title>Ancient hybridizations among the ancestral genomes of bread wheat.</title>
        <authorList>
            <consortium name="International Wheat Genome Sequencing Consortium,"/>
            <person name="Marcussen T."/>
            <person name="Sandve S.R."/>
            <person name="Heier L."/>
            <person name="Spannagl M."/>
            <person name="Pfeifer M."/>
            <person name="Jakobsen K.S."/>
            <person name="Wulff B.B."/>
            <person name="Steuernagel B."/>
            <person name="Mayer K.F."/>
            <person name="Olsen O.A."/>
        </authorList>
    </citation>
    <scope>NUCLEOTIDE SEQUENCE [LARGE SCALE GENOMIC DNA]</scope>
    <source>
        <strain evidence="3">cv. AL8/78</strain>
    </source>
</reference>
<evidence type="ECO:0000313" key="3">
    <source>
        <dbReference type="Proteomes" id="UP000015105"/>
    </source>
</evidence>
<keyword evidence="3" id="KW-1185">Reference proteome</keyword>
<reference evidence="2" key="5">
    <citation type="journal article" date="2021" name="G3 (Bethesda)">
        <title>Aegilops tauschii genome assembly Aet v5.0 features greater sequence contiguity and improved annotation.</title>
        <authorList>
            <person name="Wang L."/>
            <person name="Zhu T."/>
            <person name="Rodriguez J.C."/>
            <person name="Deal K.R."/>
            <person name="Dubcovsky J."/>
            <person name="McGuire P.E."/>
            <person name="Lux T."/>
            <person name="Spannagl M."/>
            <person name="Mayer K.F.X."/>
            <person name="Baldrich P."/>
            <person name="Meyers B.C."/>
            <person name="Huo N."/>
            <person name="Gu Y.Q."/>
            <person name="Zhou H."/>
            <person name="Devos K.M."/>
            <person name="Bennetzen J.L."/>
            <person name="Unver T."/>
            <person name="Budak H."/>
            <person name="Gulick P.J."/>
            <person name="Galiba G."/>
            <person name="Kalapos B."/>
            <person name="Nelson D.R."/>
            <person name="Li P."/>
            <person name="You F.M."/>
            <person name="Luo M.C."/>
            <person name="Dvorak J."/>
        </authorList>
    </citation>
    <scope>NUCLEOTIDE SEQUENCE [LARGE SCALE GENOMIC DNA]</scope>
    <source>
        <strain evidence="2">cv. AL8/78</strain>
    </source>
</reference>
<reference evidence="3" key="2">
    <citation type="journal article" date="2017" name="Nat. Plants">
        <title>The Aegilops tauschii genome reveals multiple impacts of transposons.</title>
        <authorList>
            <person name="Zhao G."/>
            <person name="Zou C."/>
            <person name="Li K."/>
            <person name="Wang K."/>
            <person name="Li T."/>
            <person name="Gao L."/>
            <person name="Zhang X."/>
            <person name="Wang H."/>
            <person name="Yang Z."/>
            <person name="Liu X."/>
            <person name="Jiang W."/>
            <person name="Mao L."/>
            <person name="Kong X."/>
            <person name="Jiao Y."/>
            <person name="Jia J."/>
        </authorList>
    </citation>
    <scope>NUCLEOTIDE SEQUENCE [LARGE SCALE GENOMIC DNA]</scope>
    <source>
        <strain evidence="3">cv. AL8/78</strain>
    </source>
</reference>
<protein>
    <recommendedName>
        <fullName evidence="4">Exonuclease domain-containing protein</fullName>
    </recommendedName>
</protein>
<feature type="compositionally biased region" description="Low complexity" evidence="1">
    <location>
        <begin position="119"/>
        <end position="139"/>
    </location>
</feature>
<reference evidence="2" key="4">
    <citation type="submission" date="2019-03" db="UniProtKB">
        <authorList>
            <consortium name="EnsemblPlants"/>
        </authorList>
    </citation>
    <scope>IDENTIFICATION</scope>
</reference>
<dbReference type="Gramene" id="AET3Gv20627700.1">
    <property type="protein sequence ID" value="AET3Gv20627700.1"/>
    <property type="gene ID" value="AET3Gv20627700"/>
</dbReference>
<feature type="region of interest" description="Disordered" evidence="1">
    <location>
        <begin position="118"/>
        <end position="156"/>
    </location>
</feature>
<evidence type="ECO:0000256" key="1">
    <source>
        <dbReference type="SAM" id="MobiDB-lite"/>
    </source>
</evidence>
<evidence type="ECO:0008006" key="4">
    <source>
        <dbReference type="Google" id="ProtNLM"/>
    </source>
</evidence>
<dbReference type="Proteomes" id="UP000015105">
    <property type="component" value="Chromosome 3D"/>
</dbReference>
<dbReference type="GO" id="GO:0003676">
    <property type="term" value="F:nucleic acid binding"/>
    <property type="evidence" value="ECO:0007669"/>
    <property type="project" value="InterPro"/>
</dbReference>
<name>A0A453FAS5_AEGTS</name>
<accession>A0A453FAS5</accession>
<feature type="compositionally biased region" description="Basic residues" evidence="1">
    <location>
        <begin position="140"/>
        <end position="149"/>
    </location>
</feature>
<dbReference type="AlphaFoldDB" id="A0A453FAS5"/>
<evidence type="ECO:0000313" key="2">
    <source>
        <dbReference type="EnsemblPlants" id="AET3Gv20627700.1"/>
    </source>
</evidence>